<dbReference type="AlphaFoldDB" id="M2XII2"/>
<evidence type="ECO:0000313" key="1">
    <source>
        <dbReference type="EMBL" id="EME39272.1"/>
    </source>
</evidence>
<dbReference type="EMBL" id="KB446545">
    <property type="protein sequence ID" value="EME39272.1"/>
    <property type="molecule type" value="Genomic_DNA"/>
</dbReference>
<organism evidence="1 2">
    <name type="scientific">Dothistroma septosporum (strain NZE10 / CBS 128990)</name>
    <name type="common">Red band needle blight fungus</name>
    <name type="synonym">Mycosphaerella pini</name>
    <dbReference type="NCBI Taxonomy" id="675120"/>
    <lineage>
        <taxon>Eukaryota</taxon>
        <taxon>Fungi</taxon>
        <taxon>Dikarya</taxon>
        <taxon>Ascomycota</taxon>
        <taxon>Pezizomycotina</taxon>
        <taxon>Dothideomycetes</taxon>
        <taxon>Dothideomycetidae</taxon>
        <taxon>Mycosphaerellales</taxon>
        <taxon>Mycosphaerellaceae</taxon>
        <taxon>Dothistroma</taxon>
    </lineage>
</organism>
<accession>M2XII2</accession>
<reference evidence="1 2" key="2">
    <citation type="journal article" date="2012" name="PLoS Pathog.">
        <title>Diverse lifestyles and strategies of plant pathogenesis encoded in the genomes of eighteen Dothideomycetes fungi.</title>
        <authorList>
            <person name="Ohm R.A."/>
            <person name="Feau N."/>
            <person name="Henrissat B."/>
            <person name="Schoch C.L."/>
            <person name="Horwitz B.A."/>
            <person name="Barry K.W."/>
            <person name="Condon B.J."/>
            <person name="Copeland A.C."/>
            <person name="Dhillon B."/>
            <person name="Glaser F."/>
            <person name="Hesse C.N."/>
            <person name="Kosti I."/>
            <person name="LaButti K."/>
            <person name="Lindquist E.A."/>
            <person name="Lucas S."/>
            <person name="Salamov A.A."/>
            <person name="Bradshaw R.E."/>
            <person name="Ciuffetti L."/>
            <person name="Hamelin R.C."/>
            <person name="Kema G.H.J."/>
            <person name="Lawrence C."/>
            <person name="Scott J.A."/>
            <person name="Spatafora J.W."/>
            <person name="Turgeon B.G."/>
            <person name="de Wit P.J.G.M."/>
            <person name="Zhong S."/>
            <person name="Goodwin S.B."/>
            <person name="Grigoriev I.V."/>
        </authorList>
    </citation>
    <scope>NUCLEOTIDE SEQUENCE [LARGE SCALE GENOMIC DNA]</scope>
    <source>
        <strain evidence="2">NZE10 / CBS 128990</strain>
    </source>
</reference>
<reference evidence="2" key="1">
    <citation type="journal article" date="2012" name="PLoS Genet.">
        <title>The genomes of the fungal plant pathogens Cladosporium fulvum and Dothistroma septosporum reveal adaptation to different hosts and lifestyles but also signatures of common ancestry.</title>
        <authorList>
            <person name="de Wit P.J.G.M."/>
            <person name="van der Burgt A."/>
            <person name="Oekmen B."/>
            <person name="Stergiopoulos I."/>
            <person name="Abd-Elsalam K.A."/>
            <person name="Aerts A.L."/>
            <person name="Bahkali A.H."/>
            <person name="Beenen H.G."/>
            <person name="Chettri P."/>
            <person name="Cox M.P."/>
            <person name="Datema E."/>
            <person name="de Vries R.P."/>
            <person name="Dhillon B."/>
            <person name="Ganley A.R."/>
            <person name="Griffiths S.A."/>
            <person name="Guo Y."/>
            <person name="Hamelin R.C."/>
            <person name="Henrissat B."/>
            <person name="Kabir M.S."/>
            <person name="Jashni M.K."/>
            <person name="Kema G."/>
            <person name="Klaubauf S."/>
            <person name="Lapidus A."/>
            <person name="Levasseur A."/>
            <person name="Lindquist E."/>
            <person name="Mehrabi R."/>
            <person name="Ohm R.A."/>
            <person name="Owen T.J."/>
            <person name="Salamov A."/>
            <person name="Schwelm A."/>
            <person name="Schijlen E."/>
            <person name="Sun H."/>
            <person name="van den Burg H.A."/>
            <person name="van Ham R.C.H.J."/>
            <person name="Zhang S."/>
            <person name="Goodwin S.B."/>
            <person name="Grigoriev I.V."/>
            <person name="Collemare J."/>
            <person name="Bradshaw R.E."/>
        </authorList>
    </citation>
    <scope>NUCLEOTIDE SEQUENCE [LARGE SCALE GENOMIC DNA]</scope>
    <source>
        <strain evidence="2">NZE10 / CBS 128990</strain>
    </source>
</reference>
<dbReference type="Proteomes" id="UP000016933">
    <property type="component" value="Unassembled WGS sequence"/>
</dbReference>
<sequence length="74" mass="8324">PCRNRFDISPGSLENVYARQGVALASLQSPPCRTTRTGRSDLQLQRISSSYDLAPYRYPRRQEIGKAGSTQPQR</sequence>
<proteinExistence type="predicted"/>
<feature type="non-terminal residue" evidence="1">
    <location>
        <position position="1"/>
    </location>
</feature>
<gene>
    <name evidence="1" type="ORF">DOTSEDRAFT_75108</name>
</gene>
<protein>
    <submittedName>
        <fullName evidence="1">Uncharacterized protein</fullName>
    </submittedName>
</protein>
<dbReference type="HOGENOM" id="CLU_2694460_0_0_1"/>
<name>M2XII2_DOTSN</name>
<keyword evidence="2" id="KW-1185">Reference proteome</keyword>
<evidence type="ECO:0000313" key="2">
    <source>
        <dbReference type="Proteomes" id="UP000016933"/>
    </source>
</evidence>